<evidence type="ECO:0000313" key="4">
    <source>
        <dbReference type="Proteomes" id="UP001196565"/>
    </source>
</evidence>
<gene>
    <name evidence="3" type="ORF">KPL78_00235</name>
</gene>
<protein>
    <recommendedName>
        <fullName evidence="5">Flagellar export protein FliJ</fullName>
    </recommendedName>
</protein>
<dbReference type="Proteomes" id="UP001196565">
    <property type="component" value="Unassembled WGS sequence"/>
</dbReference>
<accession>A0ABS7A1Q3</accession>
<sequence>MPRDPLATLAKLRRIEVEAAQRSLAEARVALIRQQQAAAAAEATLLAEQPGEAPVTYGTFLAHGLALRQAQREATARAEAAEEAERAALAEARSAEKVIGTLRDRRAAARRRDAARRAQARLEDALPRG</sequence>
<dbReference type="RefSeq" id="WP_219760637.1">
    <property type="nucleotide sequence ID" value="NZ_JAHYBZ010000001.1"/>
</dbReference>
<reference evidence="3 4" key="1">
    <citation type="submission" date="2021-07" db="EMBL/GenBank/DDBJ databases">
        <authorList>
            <person name="So Y."/>
        </authorList>
    </citation>
    <scope>NUCLEOTIDE SEQUENCE [LARGE SCALE GENOMIC DNA]</scope>
    <source>
        <strain evidence="3 4">HJA6</strain>
    </source>
</reference>
<organism evidence="3 4">
    <name type="scientific">Roseomonas alba</name>
    <dbReference type="NCBI Taxonomy" id="2846776"/>
    <lineage>
        <taxon>Bacteria</taxon>
        <taxon>Pseudomonadati</taxon>
        <taxon>Pseudomonadota</taxon>
        <taxon>Alphaproteobacteria</taxon>
        <taxon>Acetobacterales</taxon>
        <taxon>Roseomonadaceae</taxon>
        <taxon>Roseomonas</taxon>
    </lineage>
</organism>
<evidence type="ECO:0000256" key="2">
    <source>
        <dbReference type="SAM" id="MobiDB-lite"/>
    </source>
</evidence>
<name>A0ABS7A1Q3_9PROT</name>
<proteinExistence type="predicted"/>
<keyword evidence="1" id="KW-0175">Coiled coil</keyword>
<evidence type="ECO:0008006" key="5">
    <source>
        <dbReference type="Google" id="ProtNLM"/>
    </source>
</evidence>
<feature type="coiled-coil region" evidence="1">
    <location>
        <begin position="67"/>
        <end position="98"/>
    </location>
</feature>
<dbReference type="EMBL" id="JAHYBZ010000001">
    <property type="protein sequence ID" value="MBW6396247.1"/>
    <property type="molecule type" value="Genomic_DNA"/>
</dbReference>
<comment type="caution">
    <text evidence="3">The sequence shown here is derived from an EMBL/GenBank/DDBJ whole genome shotgun (WGS) entry which is preliminary data.</text>
</comment>
<evidence type="ECO:0000256" key="1">
    <source>
        <dbReference type="SAM" id="Coils"/>
    </source>
</evidence>
<keyword evidence="4" id="KW-1185">Reference proteome</keyword>
<evidence type="ECO:0000313" key="3">
    <source>
        <dbReference type="EMBL" id="MBW6396247.1"/>
    </source>
</evidence>
<feature type="region of interest" description="Disordered" evidence="2">
    <location>
        <begin position="104"/>
        <end position="129"/>
    </location>
</feature>